<keyword evidence="1" id="KW-1133">Transmembrane helix</keyword>
<evidence type="ECO:0000256" key="1">
    <source>
        <dbReference type="SAM" id="Phobius"/>
    </source>
</evidence>
<dbReference type="InterPro" id="IPR046719">
    <property type="entry name" value="DUF6611"/>
</dbReference>
<keyword evidence="1" id="KW-0812">Transmembrane</keyword>
<keyword evidence="1" id="KW-0472">Membrane</keyword>
<sequence length="187" mass="20081">MFNSVAAAPAASAAQRMPRWARRLIDGPHPWGAIQIAPVDRTGRALRYRLIVYPPGITDAERRWLVLHSRWPAIGTTLGVAVSAVLGEVMNGWAALAIGAAVFLAGAFATTVACGGARRGTRRLTATVFNAMGYHEVCGDLETIERCAGILVALDARRGPDGFRTMSPVEYEHLWGRVYDELAAPAA</sequence>
<accession>A0ABV8Q6T1</accession>
<dbReference type="RefSeq" id="WP_390229098.1">
    <property type="nucleotide sequence ID" value="NZ_JBHSCN010000005.1"/>
</dbReference>
<proteinExistence type="predicted"/>
<evidence type="ECO:0000313" key="3">
    <source>
        <dbReference type="Proteomes" id="UP001595900"/>
    </source>
</evidence>
<comment type="caution">
    <text evidence="2">The sequence shown here is derived from an EMBL/GenBank/DDBJ whole genome shotgun (WGS) entry which is preliminary data.</text>
</comment>
<dbReference type="Proteomes" id="UP001595900">
    <property type="component" value="Unassembled WGS sequence"/>
</dbReference>
<evidence type="ECO:0000313" key="2">
    <source>
        <dbReference type="EMBL" id="MFC4244030.1"/>
    </source>
</evidence>
<name>A0ABV8Q6T1_9MICO</name>
<dbReference type="Pfam" id="PF20315">
    <property type="entry name" value="DUF6611"/>
    <property type="match status" value="1"/>
</dbReference>
<reference evidence="3" key="1">
    <citation type="journal article" date="2019" name="Int. J. Syst. Evol. Microbiol.">
        <title>The Global Catalogue of Microorganisms (GCM) 10K type strain sequencing project: providing services to taxonomists for standard genome sequencing and annotation.</title>
        <authorList>
            <consortium name="The Broad Institute Genomics Platform"/>
            <consortium name="The Broad Institute Genome Sequencing Center for Infectious Disease"/>
            <person name="Wu L."/>
            <person name="Ma J."/>
        </authorList>
    </citation>
    <scope>NUCLEOTIDE SEQUENCE [LARGE SCALE GENOMIC DNA]</scope>
    <source>
        <strain evidence="3">CGMCC 1.10363</strain>
    </source>
</reference>
<protein>
    <submittedName>
        <fullName evidence="2">DUF6611 family protein</fullName>
    </submittedName>
</protein>
<organism evidence="2 3">
    <name type="scientific">Gryllotalpicola reticulitermitis</name>
    <dbReference type="NCBI Taxonomy" id="1184153"/>
    <lineage>
        <taxon>Bacteria</taxon>
        <taxon>Bacillati</taxon>
        <taxon>Actinomycetota</taxon>
        <taxon>Actinomycetes</taxon>
        <taxon>Micrococcales</taxon>
        <taxon>Microbacteriaceae</taxon>
        <taxon>Gryllotalpicola</taxon>
    </lineage>
</organism>
<gene>
    <name evidence="2" type="ORF">ACFOYW_11655</name>
</gene>
<keyword evidence="3" id="KW-1185">Reference proteome</keyword>
<feature type="transmembrane region" description="Helical" evidence="1">
    <location>
        <begin position="93"/>
        <end position="114"/>
    </location>
</feature>
<dbReference type="EMBL" id="JBHSCN010000005">
    <property type="protein sequence ID" value="MFC4244030.1"/>
    <property type="molecule type" value="Genomic_DNA"/>
</dbReference>